<gene>
    <name evidence="3" type="ORF">PPROV_000329900</name>
</gene>
<name>A0A830HC02_9CHLO</name>
<reference evidence="3" key="1">
    <citation type="submission" date="2020-10" db="EMBL/GenBank/DDBJ databases">
        <title>Unveiling of a novel bifunctional photoreceptor, Dualchrome1, isolated from a cosmopolitan green alga.</title>
        <authorList>
            <person name="Suzuki S."/>
            <person name="Kawachi M."/>
        </authorList>
    </citation>
    <scope>NUCLEOTIDE SEQUENCE</scope>
    <source>
        <strain evidence="3">NIES 2893</strain>
    </source>
</reference>
<protein>
    <submittedName>
        <fullName evidence="3">Uncharacterized protein</fullName>
    </submittedName>
</protein>
<evidence type="ECO:0000313" key="4">
    <source>
        <dbReference type="Proteomes" id="UP000660262"/>
    </source>
</evidence>
<dbReference type="EMBL" id="BNJQ01000008">
    <property type="protein sequence ID" value="GHP04545.1"/>
    <property type="molecule type" value="Genomic_DNA"/>
</dbReference>
<proteinExistence type="predicted"/>
<evidence type="ECO:0000313" key="3">
    <source>
        <dbReference type="EMBL" id="GHP04545.1"/>
    </source>
</evidence>
<dbReference type="Gene3D" id="1.10.246.220">
    <property type="match status" value="1"/>
</dbReference>
<evidence type="ECO:0000256" key="2">
    <source>
        <dbReference type="SAM" id="MobiDB-lite"/>
    </source>
</evidence>
<accession>A0A830HC02</accession>
<comment type="caution">
    <text evidence="3">The sequence shown here is derived from an EMBL/GenBank/DDBJ whole genome shotgun (WGS) entry which is preliminary data.</text>
</comment>
<feature type="compositionally biased region" description="Basic residues" evidence="2">
    <location>
        <begin position="313"/>
        <end position="323"/>
    </location>
</feature>
<sequence>MPPKKGKAAAAPEKTPITPSVEDSMINLFKAQFAANLDIEPILEMSSQYDEDSFSPRFLILQSMFVLNANVTLADEADLDIEDVKTAFSSITENLPDEIESDFKNLSSAALAIDIEECLDPLRQNLTAKAAVNNFNKKVGEKFSKDKVSHSDTSTKKAAEKMRKVANEQNKQLAEKMRKALLKDFPVSEVLKTCKDFCVEVTEKVEAWWSKQDKGAEPSGREPTGGWANIAAGAKRKAEESGPSPRRTRGGPGAGGSKKSKTASYDDDDDGGPPMAQPMTQEPGGGFDFGGTPPAPPPAGASGLKADKTASPKSKRPEKKTSRRKWEDAEENFLVSQLRNFTPGGGRIGWAEIQSAGTKAGIWNTTDDDVRTSVDIKDKTRNLVWKKRLPDDMQPVWSAAFPKKAEKAEKAAK</sequence>
<evidence type="ECO:0000256" key="1">
    <source>
        <dbReference type="SAM" id="Coils"/>
    </source>
</evidence>
<feature type="region of interest" description="Disordered" evidence="2">
    <location>
        <begin position="212"/>
        <end position="331"/>
    </location>
</feature>
<organism evidence="3 4">
    <name type="scientific">Pycnococcus provasolii</name>
    <dbReference type="NCBI Taxonomy" id="41880"/>
    <lineage>
        <taxon>Eukaryota</taxon>
        <taxon>Viridiplantae</taxon>
        <taxon>Chlorophyta</taxon>
        <taxon>Pseudoscourfieldiophyceae</taxon>
        <taxon>Pseudoscourfieldiales</taxon>
        <taxon>Pycnococcaceae</taxon>
        <taxon>Pycnococcus</taxon>
    </lineage>
</organism>
<feature type="coiled-coil region" evidence="1">
    <location>
        <begin position="156"/>
        <end position="183"/>
    </location>
</feature>
<keyword evidence="4" id="KW-1185">Reference proteome</keyword>
<dbReference type="AlphaFoldDB" id="A0A830HC02"/>
<dbReference type="Proteomes" id="UP000660262">
    <property type="component" value="Unassembled WGS sequence"/>
</dbReference>
<keyword evidence="1" id="KW-0175">Coiled coil</keyword>